<dbReference type="EMBL" id="PYGJ01000012">
    <property type="protein sequence ID" value="PSL18125.1"/>
    <property type="molecule type" value="Genomic_DNA"/>
</dbReference>
<organism evidence="4 5">
    <name type="scientific">Shimia abyssi</name>
    <dbReference type="NCBI Taxonomy" id="1662395"/>
    <lineage>
        <taxon>Bacteria</taxon>
        <taxon>Pseudomonadati</taxon>
        <taxon>Pseudomonadota</taxon>
        <taxon>Alphaproteobacteria</taxon>
        <taxon>Rhodobacterales</taxon>
        <taxon>Roseobacteraceae</taxon>
    </lineage>
</organism>
<evidence type="ECO:0000256" key="2">
    <source>
        <dbReference type="ARBA" id="ARBA00023315"/>
    </source>
</evidence>
<sequence>MTFDPILRVRRFNRAITRETGALNQSFLGRGRALGLARVIHAIGTVGQDLERIREYLGLDKTLLSRYLRTLSDEGLLIVQQDAKDGRRRKATLTRYGEIEFEAYEKLSEDSARGMLLRCPEPEELLNAMDTIANALTHESLTILQISSAADDALNCLQAYYSELSERLDTGFDVNLSADPDAADLTPPRGSFLVAYLDGLPVGCVGVKGTDKGYGEIKRLWVSKTARGLGLAKRLMDKAEKEARALGMKTLRLDTNSALPEAVKLYRSTGWQEIDRFNDDPYPDVFFEKHL</sequence>
<dbReference type="Pfam" id="PF00583">
    <property type="entry name" value="Acetyltransf_1"/>
    <property type="match status" value="1"/>
</dbReference>
<dbReference type="RefSeq" id="WP_106609458.1">
    <property type="nucleotide sequence ID" value="NZ_PYGJ01000012.1"/>
</dbReference>
<dbReference type="OrthoDB" id="2436196at2"/>
<dbReference type="InterPro" id="IPR000182">
    <property type="entry name" value="GNAT_dom"/>
</dbReference>
<evidence type="ECO:0000313" key="4">
    <source>
        <dbReference type="EMBL" id="PSL18125.1"/>
    </source>
</evidence>
<keyword evidence="5" id="KW-1185">Reference proteome</keyword>
<dbReference type="AlphaFoldDB" id="A0A2P8F8U6"/>
<dbReference type="PANTHER" id="PTHR43877">
    <property type="entry name" value="AMINOALKYLPHOSPHONATE N-ACETYLTRANSFERASE-RELATED-RELATED"/>
    <property type="match status" value="1"/>
</dbReference>
<protein>
    <submittedName>
        <fullName evidence="4">MarR family transcriptional regulator with acetyltransferase activity</fullName>
    </submittedName>
</protein>
<dbReference type="InterPro" id="IPR016181">
    <property type="entry name" value="Acyl_CoA_acyltransferase"/>
</dbReference>
<reference evidence="4 5" key="1">
    <citation type="submission" date="2018-03" db="EMBL/GenBank/DDBJ databases">
        <title>Genomic Encyclopedia of Archaeal and Bacterial Type Strains, Phase II (KMG-II): from individual species to whole genera.</title>
        <authorList>
            <person name="Goeker M."/>
        </authorList>
    </citation>
    <scope>NUCLEOTIDE SEQUENCE [LARGE SCALE GENOMIC DNA]</scope>
    <source>
        <strain evidence="4 5">DSM 100673</strain>
    </source>
</reference>
<dbReference type="InterPro" id="IPR036388">
    <property type="entry name" value="WH-like_DNA-bd_sf"/>
</dbReference>
<name>A0A2P8F8U6_9RHOB</name>
<keyword evidence="1 4" id="KW-0808">Transferase</keyword>
<evidence type="ECO:0000313" key="5">
    <source>
        <dbReference type="Proteomes" id="UP000240418"/>
    </source>
</evidence>
<gene>
    <name evidence="4" type="ORF">CLV88_11249</name>
</gene>
<dbReference type="SUPFAM" id="SSF55729">
    <property type="entry name" value="Acyl-CoA N-acyltransferases (Nat)"/>
    <property type="match status" value="1"/>
</dbReference>
<dbReference type="InterPro" id="IPR050832">
    <property type="entry name" value="Bact_Acetyltransf"/>
</dbReference>
<comment type="caution">
    <text evidence="4">The sequence shown here is derived from an EMBL/GenBank/DDBJ whole genome shotgun (WGS) entry which is preliminary data.</text>
</comment>
<dbReference type="InterPro" id="IPR036390">
    <property type="entry name" value="WH_DNA-bd_sf"/>
</dbReference>
<dbReference type="Gene3D" id="3.40.630.30">
    <property type="match status" value="1"/>
</dbReference>
<dbReference type="GO" id="GO:0016747">
    <property type="term" value="F:acyltransferase activity, transferring groups other than amino-acyl groups"/>
    <property type="evidence" value="ECO:0007669"/>
    <property type="project" value="InterPro"/>
</dbReference>
<evidence type="ECO:0000256" key="1">
    <source>
        <dbReference type="ARBA" id="ARBA00022679"/>
    </source>
</evidence>
<dbReference type="PROSITE" id="PS51186">
    <property type="entry name" value="GNAT"/>
    <property type="match status" value="1"/>
</dbReference>
<feature type="domain" description="N-acetyltransferase" evidence="3">
    <location>
        <begin position="144"/>
        <end position="291"/>
    </location>
</feature>
<evidence type="ECO:0000259" key="3">
    <source>
        <dbReference type="PROSITE" id="PS51186"/>
    </source>
</evidence>
<dbReference type="CDD" id="cd04301">
    <property type="entry name" value="NAT_SF"/>
    <property type="match status" value="1"/>
</dbReference>
<dbReference type="Gene3D" id="1.10.10.10">
    <property type="entry name" value="Winged helix-like DNA-binding domain superfamily/Winged helix DNA-binding domain"/>
    <property type="match status" value="1"/>
</dbReference>
<proteinExistence type="predicted"/>
<keyword evidence="2" id="KW-0012">Acyltransferase</keyword>
<dbReference type="SUPFAM" id="SSF46785">
    <property type="entry name" value="Winged helix' DNA-binding domain"/>
    <property type="match status" value="1"/>
</dbReference>
<dbReference type="PANTHER" id="PTHR43877:SF2">
    <property type="entry name" value="AMINOALKYLPHOSPHONATE N-ACETYLTRANSFERASE-RELATED"/>
    <property type="match status" value="1"/>
</dbReference>
<dbReference type="Proteomes" id="UP000240418">
    <property type="component" value="Unassembled WGS sequence"/>
</dbReference>
<accession>A0A2P8F8U6</accession>